<feature type="compositionally biased region" description="Basic and acidic residues" evidence="1">
    <location>
        <begin position="55"/>
        <end position="64"/>
    </location>
</feature>
<keyword evidence="2" id="KW-1185">Reference proteome</keyword>
<evidence type="ECO:0000313" key="3">
    <source>
        <dbReference type="WBParaSite" id="L893_g8258.t1"/>
    </source>
</evidence>
<evidence type="ECO:0000313" key="2">
    <source>
        <dbReference type="Proteomes" id="UP000095287"/>
    </source>
</evidence>
<protein>
    <submittedName>
        <fullName evidence="3">Uncharacterized protein</fullName>
    </submittedName>
</protein>
<dbReference type="Proteomes" id="UP000095287">
    <property type="component" value="Unplaced"/>
</dbReference>
<feature type="region of interest" description="Disordered" evidence="1">
    <location>
        <begin position="1"/>
        <end position="64"/>
    </location>
</feature>
<feature type="region of interest" description="Disordered" evidence="1">
    <location>
        <begin position="137"/>
        <end position="160"/>
    </location>
</feature>
<dbReference type="AlphaFoldDB" id="A0A1I8ARX8"/>
<feature type="compositionally biased region" description="Basic and acidic residues" evidence="1">
    <location>
        <begin position="140"/>
        <end position="160"/>
    </location>
</feature>
<proteinExistence type="predicted"/>
<feature type="compositionally biased region" description="Polar residues" evidence="1">
    <location>
        <begin position="14"/>
        <end position="26"/>
    </location>
</feature>
<accession>A0A1I8ARX8</accession>
<sequence length="219" mass="24446">MESRRGSVREDSIRNGSASHDVPSTSARHKSRGSVASVLRPSDRGEIEFVETASGEERSRLSQIPRDRFVRKAKSPTSKRLTRFKWNPFSADERTLCCKKTREALSAAGSLMGAEDTKITRTARESGFSAWKKGVGREQQNFEERRSGPRRGPFEEGPENRDMGAALMNRWLAFKISKIAPNSPMSICITITTHGPVAQLYIDSFYFGLSFGFAYICAV</sequence>
<reference evidence="3" key="1">
    <citation type="submission" date="2016-11" db="UniProtKB">
        <authorList>
            <consortium name="WormBaseParasite"/>
        </authorList>
    </citation>
    <scope>IDENTIFICATION</scope>
</reference>
<dbReference type="WBParaSite" id="L893_g8258.t1">
    <property type="protein sequence ID" value="L893_g8258.t1"/>
    <property type="gene ID" value="L893_g8258"/>
</dbReference>
<feature type="compositionally biased region" description="Basic and acidic residues" evidence="1">
    <location>
        <begin position="1"/>
        <end position="13"/>
    </location>
</feature>
<name>A0A1I8ARX8_9BILA</name>
<organism evidence="2 3">
    <name type="scientific">Steinernema glaseri</name>
    <dbReference type="NCBI Taxonomy" id="37863"/>
    <lineage>
        <taxon>Eukaryota</taxon>
        <taxon>Metazoa</taxon>
        <taxon>Ecdysozoa</taxon>
        <taxon>Nematoda</taxon>
        <taxon>Chromadorea</taxon>
        <taxon>Rhabditida</taxon>
        <taxon>Tylenchina</taxon>
        <taxon>Panagrolaimomorpha</taxon>
        <taxon>Strongyloidoidea</taxon>
        <taxon>Steinernematidae</taxon>
        <taxon>Steinernema</taxon>
    </lineage>
</organism>
<evidence type="ECO:0000256" key="1">
    <source>
        <dbReference type="SAM" id="MobiDB-lite"/>
    </source>
</evidence>